<feature type="compositionally biased region" description="Polar residues" evidence="1">
    <location>
        <begin position="629"/>
        <end position="638"/>
    </location>
</feature>
<keyword evidence="5" id="KW-1185">Reference proteome</keyword>
<dbReference type="SUPFAM" id="SSF81383">
    <property type="entry name" value="F-box domain"/>
    <property type="match status" value="1"/>
</dbReference>
<evidence type="ECO:0000259" key="3">
    <source>
        <dbReference type="PROSITE" id="PS50181"/>
    </source>
</evidence>
<feature type="compositionally biased region" description="Pro residues" evidence="1">
    <location>
        <begin position="472"/>
        <end position="486"/>
    </location>
</feature>
<evidence type="ECO:0000313" key="5">
    <source>
        <dbReference type="Proteomes" id="UP000559256"/>
    </source>
</evidence>
<proteinExistence type="predicted"/>
<keyword evidence="2" id="KW-0812">Transmembrane</keyword>
<feature type="domain" description="F-box" evidence="3">
    <location>
        <begin position="60"/>
        <end position="106"/>
    </location>
</feature>
<keyword evidence="2" id="KW-1133">Transmembrane helix</keyword>
<feature type="region of interest" description="Disordered" evidence="1">
    <location>
        <begin position="692"/>
        <end position="726"/>
    </location>
</feature>
<organism evidence="4 5">
    <name type="scientific">Tetrapyrgos nigripes</name>
    <dbReference type="NCBI Taxonomy" id="182062"/>
    <lineage>
        <taxon>Eukaryota</taxon>
        <taxon>Fungi</taxon>
        <taxon>Dikarya</taxon>
        <taxon>Basidiomycota</taxon>
        <taxon>Agaricomycotina</taxon>
        <taxon>Agaricomycetes</taxon>
        <taxon>Agaricomycetidae</taxon>
        <taxon>Agaricales</taxon>
        <taxon>Marasmiineae</taxon>
        <taxon>Marasmiaceae</taxon>
        <taxon>Tetrapyrgos</taxon>
    </lineage>
</organism>
<feature type="compositionally biased region" description="Low complexity" evidence="1">
    <location>
        <begin position="616"/>
        <end position="625"/>
    </location>
</feature>
<feature type="region of interest" description="Disordered" evidence="1">
    <location>
        <begin position="578"/>
        <end position="669"/>
    </location>
</feature>
<sequence>MRLTSSATTIILSALTPDSTLWDSSAAKLGPFSVDSLAYGSLQLEALQRHIRPLKMSMTVVVFLFLPNELICVILGYLGVADLLQCILVNKRLYKVVFESSSLQFTIELAKYRMKPPEGSVLEPPYATRLQILREREQRWRSMQPATRHKLRLAHSGAIYEFTGGIYGNGKENDRRSTISITLYDLPSLESGEQDDWTHSMDGMDIVDFTMDPCQDLLVLVALAPRHSNFIYDIHIRSMKTNEPHPLAAAPFFSCMKRPENVGWIDGAVRVQISGSLVGFLIKEVINSVGGHFEVYNWRTGGPANGCTVRHASGIDDFIFLSQTRFLLVRPNGVFEVYSFFDPGLRENVPTLESCYLFPALSEEYSYWYICLSSNPSPGYNPDAGDYGHNKIYYPNPDERIHACCIYVFQPILTSVHTVFSFVFFFRTRDFLNPPEDWTRSTDQYSPVNAYAVSFTPDNIICTDDRAESSTPGPPPSTSPTPPPFAGDPESEDSDLLSFPTAPPPQDTQSTLFHSPAPPIVRPVSPTLNPHVKGTVYRIPWQNWGPQNTRWFRECLSKDWQHSIYGLRTVECIVDKDAEDGTHNGPDGGIGDVEEDDNEEDEDLNGDSMILDRQDQGQGQASGSGPVLSGTQSTSARNPGSPDSGSGSGSVSVASLPSSPPRPPAPVLKHLRMRDFNPYSVALSLDHWKREISDKGGGEPPSSWHEYSEIDSDEMPNDKTSGKQPAVNVNEQQFSTRRLRRIITDPTILDAKGVFKGEIKSELGYVEVVTAEKEYDVTEVMMDDCRLLLLKRGRKGKLKSINLLRM</sequence>
<dbReference type="Proteomes" id="UP000559256">
    <property type="component" value="Unassembled WGS sequence"/>
</dbReference>
<feature type="compositionally biased region" description="Low complexity" evidence="1">
    <location>
        <begin position="639"/>
        <end position="657"/>
    </location>
</feature>
<feature type="region of interest" description="Disordered" evidence="1">
    <location>
        <begin position="463"/>
        <end position="527"/>
    </location>
</feature>
<comment type="caution">
    <text evidence="4">The sequence shown here is derived from an EMBL/GenBank/DDBJ whole genome shotgun (WGS) entry which is preliminary data.</text>
</comment>
<dbReference type="SMART" id="SM00256">
    <property type="entry name" value="FBOX"/>
    <property type="match status" value="1"/>
</dbReference>
<evidence type="ECO:0000313" key="4">
    <source>
        <dbReference type="EMBL" id="KAF5369003.1"/>
    </source>
</evidence>
<dbReference type="PROSITE" id="PS50181">
    <property type="entry name" value="FBOX"/>
    <property type="match status" value="1"/>
</dbReference>
<evidence type="ECO:0000256" key="1">
    <source>
        <dbReference type="SAM" id="MobiDB-lite"/>
    </source>
</evidence>
<dbReference type="InterPro" id="IPR001810">
    <property type="entry name" value="F-box_dom"/>
</dbReference>
<accession>A0A8H5GPM4</accession>
<dbReference type="AlphaFoldDB" id="A0A8H5GPM4"/>
<feature type="compositionally biased region" description="Acidic residues" evidence="1">
    <location>
        <begin position="592"/>
        <end position="605"/>
    </location>
</feature>
<dbReference type="Pfam" id="PF12937">
    <property type="entry name" value="F-box-like"/>
    <property type="match status" value="1"/>
</dbReference>
<evidence type="ECO:0000256" key="2">
    <source>
        <dbReference type="SAM" id="Phobius"/>
    </source>
</evidence>
<dbReference type="EMBL" id="JAACJM010000014">
    <property type="protein sequence ID" value="KAF5369003.1"/>
    <property type="molecule type" value="Genomic_DNA"/>
</dbReference>
<gene>
    <name evidence="4" type="ORF">D9758_002862</name>
</gene>
<reference evidence="4 5" key="1">
    <citation type="journal article" date="2020" name="ISME J.">
        <title>Uncovering the hidden diversity of litter-decomposition mechanisms in mushroom-forming fungi.</title>
        <authorList>
            <person name="Floudas D."/>
            <person name="Bentzer J."/>
            <person name="Ahren D."/>
            <person name="Johansson T."/>
            <person name="Persson P."/>
            <person name="Tunlid A."/>
        </authorList>
    </citation>
    <scope>NUCLEOTIDE SEQUENCE [LARGE SCALE GENOMIC DNA]</scope>
    <source>
        <strain evidence="4 5">CBS 291.85</strain>
    </source>
</reference>
<dbReference type="OrthoDB" id="3256413at2759"/>
<feature type="transmembrane region" description="Helical" evidence="2">
    <location>
        <begin position="58"/>
        <end position="80"/>
    </location>
</feature>
<name>A0A8H5GPM4_9AGAR</name>
<dbReference type="InterPro" id="IPR036047">
    <property type="entry name" value="F-box-like_dom_sf"/>
</dbReference>
<keyword evidence="2" id="KW-0472">Membrane</keyword>
<protein>
    <recommendedName>
        <fullName evidence="3">F-box domain-containing protein</fullName>
    </recommendedName>
</protein>
<dbReference type="CDD" id="cd09917">
    <property type="entry name" value="F-box_SF"/>
    <property type="match status" value="1"/>
</dbReference>